<evidence type="ECO:0000313" key="1">
    <source>
        <dbReference type="EMBL" id="KAH7927011.1"/>
    </source>
</evidence>
<reference evidence="1" key="1">
    <citation type="journal article" date="2021" name="New Phytol.">
        <title>Evolutionary innovations through gain and loss of genes in the ectomycorrhizal Boletales.</title>
        <authorList>
            <person name="Wu G."/>
            <person name="Miyauchi S."/>
            <person name="Morin E."/>
            <person name="Kuo A."/>
            <person name="Drula E."/>
            <person name="Varga T."/>
            <person name="Kohler A."/>
            <person name="Feng B."/>
            <person name="Cao Y."/>
            <person name="Lipzen A."/>
            <person name="Daum C."/>
            <person name="Hundley H."/>
            <person name="Pangilinan J."/>
            <person name="Johnson J."/>
            <person name="Barry K."/>
            <person name="LaButti K."/>
            <person name="Ng V."/>
            <person name="Ahrendt S."/>
            <person name="Min B."/>
            <person name="Choi I.G."/>
            <person name="Park H."/>
            <person name="Plett J.M."/>
            <person name="Magnuson J."/>
            <person name="Spatafora J.W."/>
            <person name="Nagy L.G."/>
            <person name="Henrissat B."/>
            <person name="Grigoriev I.V."/>
            <person name="Yang Z.L."/>
            <person name="Xu J."/>
            <person name="Martin F.M."/>
        </authorList>
    </citation>
    <scope>NUCLEOTIDE SEQUENCE</scope>
    <source>
        <strain evidence="1">KUC20120723A-06</strain>
    </source>
</reference>
<gene>
    <name evidence="1" type="ORF">BV22DRAFT_1032236</name>
</gene>
<protein>
    <submittedName>
        <fullName evidence="1">Tubulin nucleotide-binding domain-like protein</fullName>
    </submittedName>
</protein>
<name>A0ACB8BND3_9AGAM</name>
<dbReference type="EMBL" id="MU266373">
    <property type="protein sequence ID" value="KAH7927011.1"/>
    <property type="molecule type" value="Genomic_DNA"/>
</dbReference>
<dbReference type="Proteomes" id="UP000790709">
    <property type="component" value="Unassembled WGS sequence"/>
</dbReference>
<accession>A0ACB8BND3</accession>
<comment type="caution">
    <text evidence="1">The sequence shown here is derived from an EMBL/GenBank/DDBJ whole genome shotgun (WGS) entry which is preliminary data.</text>
</comment>
<proteinExistence type="predicted"/>
<sequence>MREIIYIQAGSLANYIGTHFWNAQESYFTYGDEDESIANHDISFKEGRDNHSNPTLCPRLLAFDNKSQFGTLAKFRNAEEDQAAAATWGGEVVQHNQDPVPPSEYHIRLEEGEDEHSDDPEDTPADAKIRYWSDFSRVFFDPKTVQMVPDTQETAEGDWNIGQELYQRYNEETELMDGAFRLLVEDCNNFQGLQVVHETTNFGSFTSSLLTTFRDEYRKAPILTFDLLSNALPADLDVGQSSELKKALNDAMCLYNLNELSDMNIPLQHPSYWAKASWRGELNFDRDSMYHVSAIVSAHMETSTLPLRLKNSGDDLSSIGAQLNWRRGSRFGELSGILPASLPLPLDAFSRNLFNFSTLSSFSPAQAPFARRDVTRGFSADHLKTYSDWCELVSLREPFLARTEAPPYPLPSSFPPILSARPRSTAMFSALSTGPSTASLICSYAKFVDGCARRKNGIIMGIEDDDIKNLANELWTIYDNSGGEEEVEEIERGEDEE</sequence>
<organism evidence="1 2">
    <name type="scientific">Leucogyrophana mollusca</name>
    <dbReference type="NCBI Taxonomy" id="85980"/>
    <lineage>
        <taxon>Eukaryota</taxon>
        <taxon>Fungi</taxon>
        <taxon>Dikarya</taxon>
        <taxon>Basidiomycota</taxon>
        <taxon>Agaricomycotina</taxon>
        <taxon>Agaricomycetes</taxon>
        <taxon>Agaricomycetidae</taxon>
        <taxon>Boletales</taxon>
        <taxon>Boletales incertae sedis</taxon>
        <taxon>Leucogyrophana</taxon>
    </lineage>
</organism>
<evidence type="ECO:0000313" key="2">
    <source>
        <dbReference type="Proteomes" id="UP000790709"/>
    </source>
</evidence>
<keyword evidence="2" id="KW-1185">Reference proteome</keyword>